<reference evidence="1 2" key="1">
    <citation type="submission" date="2009-04" db="EMBL/GenBank/DDBJ databases">
        <authorList>
            <person name="Qin X."/>
            <person name="Bachman B."/>
            <person name="Battles P."/>
            <person name="Bell A."/>
            <person name="Bess C."/>
            <person name="Bickham C."/>
            <person name="Chaboub L."/>
            <person name="Chen D."/>
            <person name="Coyle M."/>
            <person name="Deiros D.R."/>
            <person name="Dinh H."/>
            <person name="Forbes L."/>
            <person name="Fowler G."/>
            <person name="Francisco L."/>
            <person name="Fu Q."/>
            <person name="Gubbala S."/>
            <person name="Hale W."/>
            <person name="Han Y."/>
            <person name="Hemphill L."/>
            <person name="Highlander S.K."/>
            <person name="Hirani K."/>
            <person name="Hogues M."/>
            <person name="Jackson L."/>
            <person name="Jakkamsetti A."/>
            <person name="Javaid M."/>
            <person name="Jiang H."/>
            <person name="Korchina V."/>
            <person name="Kovar C."/>
            <person name="Lara F."/>
            <person name="Lee S."/>
            <person name="Mata R."/>
            <person name="Mathew T."/>
            <person name="Moen C."/>
            <person name="Morales K."/>
            <person name="Munidasa M."/>
            <person name="Nazareth L."/>
            <person name="Ngo R."/>
            <person name="Nguyen L."/>
            <person name="Okwuonu G."/>
            <person name="Ongeri F."/>
            <person name="Patil S."/>
            <person name="Petrosino J."/>
            <person name="Pham C."/>
            <person name="Pham P."/>
            <person name="Pu L.-L."/>
            <person name="Puazo M."/>
            <person name="Raj R."/>
            <person name="Reid J."/>
            <person name="Rouhana J."/>
            <person name="Saada N."/>
            <person name="Shang Y."/>
            <person name="Simmons D."/>
            <person name="Thornton R."/>
            <person name="Warren J."/>
            <person name="Weissenberger G."/>
            <person name="Zhang J."/>
            <person name="Zhang L."/>
            <person name="Zhou C."/>
            <person name="Zhu D."/>
            <person name="Muzny D."/>
            <person name="Worley K."/>
            <person name="Gibbs R."/>
        </authorList>
    </citation>
    <scope>NUCLEOTIDE SEQUENCE [LARGE SCALE GENOMIC DNA]</scope>
    <source>
        <strain evidence="1 2">F0268</strain>
    </source>
</reference>
<dbReference type="InParanoid" id="C2KWK8"/>
<name>C2KWK8_9FIRM</name>
<dbReference type="Proteomes" id="UP000004121">
    <property type="component" value="Unassembled WGS sequence"/>
</dbReference>
<comment type="caution">
    <text evidence="1">The sequence shown here is derived from an EMBL/GenBank/DDBJ whole genome shotgun (WGS) entry which is preliminary data.</text>
</comment>
<keyword evidence="2" id="KW-1185">Reference proteome</keyword>
<gene>
    <name evidence="1" type="ORF">HMPREF6123_0877</name>
</gene>
<evidence type="ECO:0000313" key="2">
    <source>
        <dbReference type="Proteomes" id="UP000004121"/>
    </source>
</evidence>
<sequence>MSLIKNYPRREQYDTPLLIDSKRMKTETKRTVKIKLIKRFSAI</sequence>
<evidence type="ECO:0000313" key="1">
    <source>
        <dbReference type="EMBL" id="EEJ51897.1"/>
    </source>
</evidence>
<accession>C2KWK8</accession>
<dbReference type="HOGENOM" id="CLU_3236884_0_0_9"/>
<dbReference type="EMBL" id="ACKX01000083">
    <property type="protein sequence ID" value="EEJ51897.1"/>
    <property type="molecule type" value="Genomic_DNA"/>
</dbReference>
<proteinExistence type="predicted"/>
<protein>
    <submittedName>
        <fullName evidence="1">Uncharacterized protein</fullName>
    </submittedName>
</protein>
<dbReference type="AlphaFoldDB" id="C2KWK8"/>
<organism evidence="1 2">
    <name type="scientific">Oribacterium sinus F0268</name>
    <dbReference type="NCBI Taxonomy" id="585501"/>
    <lineage>
        <taxon>Bacteria</taxon>
        <taxon>Bacillati</taxon>
        <taxon>Bacillota</taxon>
        <taxon>Clostridia</taxon>
        <taxon>Lachnospirales</taxon>
        <taxon>Lachnospiraceae</taxon>
        <taxon>Oribacterium</taxon>
    </lineage>
</organism>